<dbReference type="EMBL" id="CP073720">
    <property type="protein sequence ID" value="UWP85784.1"/>
    <property type="molecule type" value="Genomic_DNA"/>
</dbReference>
<dbReference type="RefSeq" id="WP_259864039.1">
    <property type="nucleotide sequence ID" value="NZ_BAAAST010000073.1"/>
</dbReference>
<evidence type="ECO:0000313" key="2">
    <source>
        <dbReference type="Proteomes" id="UP001059617"/>
    </source>
</evidence>
<evidence type="ECO:0000313" key="1">
    <source>
        <dbReference type="EMBL" id="UWP85784.1"/>
    </source>
</evidence>
<organism evidence="1 2">
    <name type="scientific">Dactylosporangium fulvum</name>
    <dbReference type="NCBI Taxonomy" id="53359"/>
    <lineage>
        <taxon>Bacteria</taxon>
        <taxon>Bacillati</taxon>
        <taxon>Actinomycetota</taxon>
        <taxon>Actinomycetes</taxon>
        <taxon>Micromonosporales</taxon>
        <taxon>Micromonosporaceae</taxon>
        <taxon>Dactylosporangium</taxon>
    </lineage>
</organism>
<protein>
    <submittedName>
        <fullName evidence="1">Uncharacterized protein</fullName>
    </submittedName>
</protein>
<keyword evidence="2" id="KW-1185">Reference proteome</keyword>
<accession>A0ABY5W9U0</accession>
<dbReference type="Proteomes" id="UP001059617">
    <property type="component" value="Chromosome"/>
</dbReference>
<gene>
    <name evidence="1" type="ORF">Dfulv_16690</name>
</gene>
<name>A0ABY5W9U0_9ACTN</name>
<sequence length="112" mass="12162">MTTDELRAEALAGPWQAVLADRYGYAYQDVTDARKNIADPDDEVRITIVRGTALPNNRSGDELRLPGSYQSGDQIFEIDAYLEDEDPSIGAEVRFEQAKAMAAGLNAAAGAR</sequence>
<reference evidence="1" key="1">
    <citation type="submission" date="2021-04" db="EMBL/GenBank/DDBJ databases">
        <authorList>
            <person name="Hartkoorn R.C."/>
            <person name="Beaudoing E."/>
            <person name="Hot D."/>
        </authorList>
    </citation>
    <scope>NUCLEOTIDE SEQUENCE</scope>
    <source>
        <strain evidence="1">NRRL B-16292</strain>
    </source>
</reference>
<reference evidence="1" key="2">
    <citation type="submission" date="2022-09" db="EMBL/GenBank/DDBJ databases">
        <title>Biosynthetic gene clusters of Dactylosporangioum fulvum.</title>
        <authorList>
            <person name="Caradec T."/>
        </authorList>
    </citation>
    <scope>NUCLEOTIDE SEQUENCE</scope>
    <source>
        <strain evidence="1">NRRL B-16292</strain>
    </source>
</reference>
<proteinExistence type="predicted"/>